<evidence type="ECO:0000313" key="5">
    <source>
        <dbReference type="EMBL" id="MFD1007177.1"/>
    </source>
</evidence>
<keyword evidence="2" id="KW-0238">DNA-binding</keyword>
<sequence>MATMKKHEVLGLDLSRLYREPVFTSQSKEKSHQLLSNNLVDHDLYWREGTVDTAFFHATIGCCDIFALRYGAEVEVHPKPFTDFVLIQTPLHGSASIQCDGAALEVKPGQLLILAPSYNVRLTWHSGCEQLIVKVPRSLLQSTWETLISEDSCTEEVSIPSLFHLEGRQGTRGLRLISELLDQLTNENEAPPQWRHHLEVSLATFILTHKPSTDIIPSPSLGDRKLKLLAKRVDTVMRNRLTTHTTLSKLSSECGASVRNLNNICRKLYDKSPMEHMRNLRLEAARKSLLNSQSLSVTEVALTYRFTHLGRFSNYYYERFGELPRQTLAHLFTHKSAQ</sequence>
<dbReference type="PANTHER" id="PTHR46796">
    <property type="entry name" value="HTH-TYPE TRANSCRIPTIONAL ACTIVATOR RHAS-RELATED"/>
    <property type="match status" value="1"/>
</dbReference>
<dbReference type="Proteomes" id="UP001597048">
    <property type="component" value="Unassembled WGS sequence"/>
</dbReference>
<reference evidence="6" key="1">
    <citation type="journal article" date="2019" name="Int. J. Syst. Evol. Microbiol.">
        <title>The Global Catalogue of Microorganisms (GCM) 10K type strain sequencing project: providing services to taxonomists for standard genome sequencing and annotation.</title>
        <authorList>
            <consortium name="The Broad Institute Genomics Platform"/>
            <consortium name="The Broad Institute Genome Sequencing Center for Infectious Disease"/>
            <person name="Wu L."/>
            <person name="Ma J."/>
        </authorList>
    </citation>
    <scope>NUCLEOTIDE SEQUENCE [LARGE SCALE GENOMIC DNA]</scope>
    <source>
        <strain evidence="6">CCUG 60525</strain>
    </source>
</reference>
<keyword evidence="1" id="KW-0805">Transcription regulation</keyword>
<evidence type="ECO:0000256" key="1">
    <source>
        <dbReference type="ARBA" id="ARBA00023015"/>
    </source>
</evidence>
<protein>
    <submittedName>
        <fullName evidence="5">AraC family transcriptional regulator</fullName>
    </submittedName>
</protein>
<comment type="caution">
    <text evidence="5">The sequence shown here is derived from an EMBL/GenBank/DDBJ whole genome shotgun (WGS) entry which is preliminary data.</text>
</comment>
<dbReference type="RefSeq" id="WP_379557101.1">
    <property type="nucleotide sequence ID" value="NZ_JBHTJS010000007.1"/>
</dbReference>
<evidence type="ECO:0000259" key="4">
    <source>
        <dbReference type="PROSITE" id="PS01124"/>
    </source>
</evidence>
<dbReference type="SMART" id="SM00342">
    <property type="entry name" value="HTH_ARAC"/>
    <property type="match status" value="1"/>
</dbReference>
<dbReference type="Pfam" id="PF12833">
    <property type="entry name" value="HTH_18"/>
    <property type="match status" value="1"/>
</dbReference>
<dbReference type="Pfam" id="PF14525">
    <property type="entry name" value="AraC_binding_2"/>
    <property type="match status" value="1"/>
</dbReference>
<dbReference type="InterPro" id="IPR050204">
    <property type="entry name" value="AraC_XylS_family_regulators"/>
</dbReference>
<dbReference type="InterPro" id="IPR009057">
    <property type="entry name" value="Homeodomain-like_sf"/>
</dbReference>
<dbReference type="EMBL" id="JBHTJS010000007">
    <property type="protein sequence ID" value="MFD1007177.1"/>
    <property type="molecule type" value="Genomic_DNA"/>
</dbReference>
<dbReference type="Gene3D" id="1.10.10.60">
    <property type="entry name" value="Homeodomain-like"/>
    <property type="match status" value="1"/>
</dbReference>
<evidence type="ECO:0000256" key="3">
    <source>
        <dbReference type="ARBA" id="ARBA00023163"/>
    </source>
</evidence>
<keyword evidence="3" id="KW-0804">Transcription</keyword>
<proteinExistence type="predicted"/>
<organism evidence="5 6">
    <name type="scientific">Oceanisphaera ostreae</name>
    <dbReference type="NCBI Taxonomy" id="914151"/>
    <lineage>
        <taxon>Bacteria</taxon>
        <taxon>Pseudomonadati</taxon>
        <taxon>Pseudomonadota</taxon>
        <taxon>Gammaproteobacteria</taxon>
        <taxon>Aeromonadales</taxon>
        <taxon>Aeromonadaceae</taxon>
        <taxon>Oceanisphaera</taxon>
    </lineage>
</organism>
<gene>
    <name evidence="5" type="ORF">ACFQ1C_03260</name>
</gene>
<dbReference type="PANTHER" id="PTHR46796:SF6">
    <property type="entry name" value="ARAC SUBFAMILY"/>
    <property type="match status" value="1"/>
</dbReference>
<dbReference type="InterPro" id="IPR035418">
    <property type="entry name" value="AraC-bd_2"/>
</dbReference>
<keyword evidence="6" id="KW-1185">Reference proteome</keyword>
<evidence type="ECO:0000313" key="6">
    <source>
        <dbReference type="Proteomes" id="UP001597048"/>
    </source>
</evidence>
<dbReference type="InterPro" id="IPR018060">
    <property type="entry name" value="HTH_AraC"/>
</dbReference>
<evidence type="ECO:0000256" key="2">
    <source>
        <dbReference type="ARBA" id="ARBA00023125"/>
    </source>
</evidence>
<dbReference type="PROSITE" id="PS01124">
    <property type="entry name" value="HTH_ARAC_FAMILY_2"/>
    <property type="match status" value="1"/>
</dbReference>
<dbReference type="SUPFAM" id="SSF46689">
    <property type="entry name" value="Homeodomain-like"/>
    <property type="match status" value="1"/>
</dbReference>
<name>A0ABW3KHD2_9GAMM</name>
<feature type="domain" description="HTH araC/xylS-type" evidence="4">
    <location>
        <begin position="231"/>
        <end position="330"/>
    </location>
</feature>
<accession>A0ABW3KHD2</accession>